<dbReference type="Proteomes" id="UP001316803">
    <property type="component" value="Unassembled WGS sequence"/>
</dbReference>
<dbReference type="GO" id="GO:0008810">
    <property type="term" value="F:cellulase activity"/>
    <property type="evidence" value="ECO:0007669"/>
    <property type="project" value="UniProtKB-UniRule"/>
</dbReference>
<reference evidence="9 10" key="1">
    <citation type="submission" date="2022-12" db="EMBL/GenBank/DDBJ databases">
        <title>Genomic features and morphological characterization of a novel Knufia sp. strain isolated from spacecraft assembly facility.</title>
        <authorList>
            <person name="Teixeira M."/>
            <person name="Chander A.M."/>
            <person name="Stajich J.E."/>
            <person name="Venkateswaran K."/>
        </authorList>
    </citation>
    <scope>NUCLEOTIDE SEQUENCE [LARGE SCALE GENOMIC DNA]</scope>
    <source>
        <strain evidence="9 10">FJI-L2-BK-P2</strain>
    </source>
</reference>
<dbReference type="Gene3D" id="2.70.50.70">
    <property type="match status" value="1"/>
</dbReference>
<keyword evidence="7" id="KW-0732">Signal</keyword>
<keyword evidence="4 5" id="KW-1015">Disulfide bond</keyword>
<comment type="caution">
    <text evidence="9">The sequence shown here is derived from an EMBL/GenBank/DDBJ whole genome shotgun (WGS) entry which is preliminary data.</text>
</comment>
<feature type="region of interest" description="Disordered" evidence="6">
    <location>
        <begin position="311"/>
        <end position="347"/>
    </location>
</feature>
<dbReference type="InterPro" id="IPR049892">
    <property type="entry name" value="AA9"/>
</dbReference>
<evidence type="ECO:0000256" key="1">
    <source>
        <dbReference type="ARBA" id="ARBA00001973"/>
    </source>
</evidence>
<evidence type="ECO:0000256" key="4">
    <source>
        <dbReference type="ARBA" id="ARBA00023157"/>
    </source>
</evidence>
<dbReference type="GO" id="GO:0005576">
    <property type="term" value="C:extracellular region"/>
    <property type="evidence" value="ECO:0007669"/>
    <property type="project" value="UniProtKB-SubCell"/>
</dbReference>
<dbReference type="PANTHER" id="PTHR33353">
    <property type="entry name" value="PUTATIVE (AFU_ORTHOLOGUE AFUA_1G12560)-RELATED"/>
    <property type="match status" value="1"/>
</dbReference>
<comment type="subcellular location">
    <subcellularLocation>
        <location evidence="2 5">Secreted</location>
    </subcellularLocation>
</comment>
<dbReference type="PANTHER" id="PTHR33353:SF13">
    <property type="entry name" value="ENDOGLUCANASE II"/>
    <property type="match status" value="1"/>
</dbReference>
<dbReference type="AlphaFoldDB" id="A0AAN8I8M2"/>
<feature type="chain" id="PRO_5042863006" description="AA9 family lytic polysaccharide monooxygenase" evidence="7">
    <location>
        <begin position="22"/>
        <end position="363"/>
    </location>
</feature>
<keyword evidence="5" id="KW-0119">Carbohydrate metabolism</keyword>
<evidence type="ECO:0000313" key="9">
    <source>
        <dbReference type="EMBL" id="KAK5954801.1"/>
    </source>
</evidence>
<comment type="cofactor">
    <cofactor evidence="1">
        <name>Cu(2+)</name>
        <dbReference type="ChEBI" id="CHEBI:29036"/>
    </cofactor>
</comment>
<dbReference type="EC" id="1.14.99.56" evidence="5"/>
<comment type="function">
    <text evidence="5">Lytic polysaccharide monooxygenase (LMPO) that depolymerizes crystalline and amorphous polysaccharides via the oxidation of scissile alpha- or beta-(1-4)-glycosidic bonds, yielding C1 and/or C4 oxidation products. Catalysis by LPMOs requires the reduction of the active-site copper from Cu(II) to Cu(I) by a reducing agent and H(2)O(2) or O(2) as a cosubstrate.</text>
</comment>
<feature type="domain" description="Auxiliary Activity family 9 catalytic" evidence="8">
    <location>
        <begin position="22"/>
        <end position="229"/>
    </location>
</feature>
<dbReference type="EMBL" id="JAKLMC020000008">
    <property type="protein sequence ID" value="KAK5954801.1"/>
    <property type="molecule type" value="Genomic_DNA"/>
</dbReference>
<comment type="catalytic activity">
    <reaction evidence="5">
        <text>[(1-&gt;4)-beta-D-glucosyl]n+m + reduced acceptor + O2 = 4-dehydro-beta-D-glucosyl-[(1-&gt;4)-beta-D-glucosyl]n-1 + [(1-&gt;4)-beta-D-glucosyl]m + acceptor + H2O.</text>
        <dbReference type="EC" id="1.14.99.56"/>
    </reaction>
</comment>
<accession>A0AAN8I8M2</accession>
<evidence type="ECO:0000313" key="10">
    <source>
        <dbReference type="Proteomes" id="UP001316803"/>
    </source>
</evidence>
<protein>
    <recommendedName>
        <fullName evidence="5">AA9 family lytic polysaccharide monooxygenase</fullName>
        <ecNumber evidence="5">1.14.99.56</ecNumber>
    </recommendedName>
    <alternativeName>
        <fullName evidence="5">Endo-beta-1,4-glucanase</fullName>
    </alternativeName>
    <alternativeName>
        <fullName evidence="5">Glycosyl hydrolase 61 family protein</fullName>
    </alternativeName>
</protein>
<keyword evidence="5" id="KW-0624">Polysaccharide degradation</keyword>
<evidence type="ECO:0000256" key="2">
    <source>
        <dbReference type="ARBA" id="ARBA00004613"/>
    </source>
</evidence>
<proteinExistence type="predicted"/>
<evidence type="ECO:0000259" key="8">
    <source>
        <dbReference type="Pfam" id="PF03443"/>
    </source>
</evidence>
<organism evidence="9 10">
    <name type="scientific">Knufia fluminis</name>
    <dbReference type="NCBI Taxonomy" id="191047"/>
    <lineage>
        <taxon>Eukaryota</taxon>
        <taxon>Fungi</taxon>
        <taxon>Dikarya</taxon>
        <taxon>Ascomycota</taxon>
        <taxon>Pezizomycotina</taxon>
        <taxon>Eurotiomycetes</taxon>
        <taxon>Chaetothyriomycetidae</taxon>
        <taxon>Chaetothyriales</taxon>
        <taxon>Trichomeriaceae</taxon>
        <taxon>Knufia</taxon>
    </lineage>
</organism>
<dbReference type="GO" id="GO:0030245">
    <property type="term" value="P:cellulose catabolic process"/>
    <property type="evidence" value="ECO:0007669"/>
    <property type="project" value="UniProtKB-UniRule"/>
</dbReference>
<dbReference type="GO" id="GO:0030248">
    <property type="term" value="F:cellulose binding"/>
    <property type="evidence" value="ECO:0007669"/>
    <property type="project" value="UniProtKB-UniRule"/>
</dbReference>
<feature type="compositionally biased region" description="Low complexity" evidence="6">
    <location>
        <begin position="253"/>
        <end position="267"/>
    </location>
</feature>
<evidence type="ECO:0000256" key="3">
    <source>
        <dbReference type="ARBA" id="ARBA00022525"/>
    </source>
</evidence>
<sequence>MAKHIACSLISLALAATTVNAHAFFHTGYVNGVSQGHLFGVRAPQSNNPIQDVSSSAIACNSPLNQPVSTDVIEVAPGDKFGTQWNHNIAGASPGDGDDPIAASHKGPMMAYMAKVDDAATSDGSGLKWFKVAEEGLDTSTGKWGVDTMIANKGLWSFTIPNLAAGDYLLRGEALALHSAGSKGEAQFYMSCAAVRVTGSGTCAPTDTVSFPGAYSATDPGILISIYGSSGQPDNGGKAYTAPGPAVAKCDGSSAPAKPSSASSASVSVSATVTTANNVASSSSKGVDASTSAATYTTTTFALPTTMATMTSSKPAAGKPTTTSGSADVPSATGTSPATPSSSGYPMTGPGGKKFMCYEVTDF</sequence>
<keyword evidence="5" id="KW-0136">Cellulose degradation</keyword>
<comment type="domain">
    <text evidence="5">Has a modular structure: an endo-beta-1,4-glucanase catalytic module at the N-terminus, a linker rich in serines and threonines, and a C-terminal carbohydrate-binding module (CBM).</text>
</comment>
<feature type="compositionally biased region" description="Low complexity" evidence="6">
    <location>
        <begin position="330"/>
        <end position="344"/>
    </location>
</feature>
<evidence type="ECO:0000256" key="5">
    <source>
        <dbReference type="RuleBase" id="RU368122"/>
    </source>
</evidence>
<feature type="signal peptide" evidence="7">
    <location>
        <begin position="1"/>
        <end position="21"/>
    </location>
</feature>
<name>A0AAN8I8M2_9EURO</name>
<evidence type="ECO:0000256" key="6">
    <source>
        <dbReference type="SAM" id="MobiDB-lite"/>
    </source>
</evidence>
<keyword evidence="3 5" id="KW-0964">Secreted</keyword>
<dbReference type="CDD" id="cd21175">
    <property type="entry name" value="LPMO_AA9"/>
    <property type="match status" value="1"/>
</dbReference>
<feature type="region of interest" description="Disordered" evidence="6">
    <location>
        <begin position="248"/>
        <end position="267"/>
    </location>
</feature>
<keyword evidence="10" id="KW-1185">Reference proteome</keyword>
<dbReference type="InterPro" id="IPR005103">
    <property type="entry name" value="AA9_LPMO"/>
</dbReference>
<evidence type="ECO:0000256" key="7">
    <source>
        <dbReference type="SAM" id="SignalP"/>
    </source>
</evidence>
<dbReference type="Pfam" id="PF03443">
    <property type="entry name" value="AA9"/>
    <property type="match status" value="1"/>
</dbReference>
<gene>
    <name evidence="9" type="ORF">OHC33_004527</name>
</gene>